<dbReference type="Gene3D" id="3.20.20.70">
    <property type="entry name" value="Aldolase class I"/>
    <property type="match status" value="1"/>
</dbReference>
<keyword evidence="9" id="KW-0547">Nucleotide-binding</keyword>
<dbReference type="SFLD" id="SFLDG01071">
    <property type="entry name" value="tRNA_wybutosine-synthesizing"/>
    <property type="match status" value="1"/>
</dbReference>
<dbReference type="InterPro" id="IPR058240">
    <property type="entry name" value="rSAM_sf"/>
</dbReference>
<dbReference type="SFLD" id="SFLDS00029">
    <property type="entry name" value="Radical_SAM"/>
    <property type="match status" value="1"/>
</dbReference>
<feature type="region of interest" description="Disordered" evidence="14">
    <location>
        <begin position="404"/>
        <end position="441"/>
    </location>
</feature>
<dbReference type="EMBL" id="CP016248">
    <property type="protein sequence ID" value="ANQ08770.1"/>
    <property type="molecule type" value="Genomic_DNA"/>
</dbReference>
<dbReference type="GO" id="GO:0051539">
    <property type="term" value="F:4 iron, 4 sulfur cluster binding"/>
    <property type="evidence" value="ECO:0007669"/>
    <property type="project" value="UniProtKB-KW"/>
</dbReference>
<name>A0A1B1E1D2_9APIC</name>
<evidence type="ECO:0000259" key="15">
    <source>
        <dbReference type="PROSITE" id="PS50902"/>
    </source>
</evidence>
<dbReference type="GO" id="GO:0102521">
    <property type="term" value="F:tRNA-4-demethylwyosine synthase activity"/>
    <property type="evidence" value="ECO:0007669"/>
    <property type="project" value="UniProtKB-EC"/>
</dbReference>
<comment type="pathway">
    <text evidence="2">tRNA modification; wybutosine-tRNA(Phe) biosynthesis.</text>
</comment>
<dbReference type="FunFam" id="3.20.20.70:FF:000196">
    <property type="entry name" value="S-adenosyl-L-methionine-dependent tRNA 4-demethylwyosine synthase"/>
    <property type="match status" value="1"/>
</dbReference>
<evidence type="ECO:0000256" key="11">
    <source>
        <dbReference type="ARBA" id="ARBA00023014"/>
    </source>
</evidence>
<evidence type="ECO:0000256" key="1">
    <source>
        <dbReference type="ARBA" id="ARBA00001966"/>
    </source>
</evidence>
<evidence type="ECO:0000313" key="18">
    <source>
        <dbReference type="Proteomes" id="UP000092716"/>
    </source>
</evidence>
<evidence type="ECO:0000256" key="4">
    <source>
        <dbReference type="ARBA" id="ARBA00012821"/>
    </source>
</evidence>
<keyword evidence="11" id="KW-0411">Iron-sulfur</keyword>
<proteinExistence type="inferred from homology"/>
<feature type="domain" description="Radical SAM core" evidence="16">
    <location>
        <begin position="515"/>
        <end position="760"/>
    </location>
</feature>
<dbReference type="SUPFAM" id="SSF102114">
    <property type="entry name" value="Radical SAM enzymes"/>
    <property type="match status" value="1"/>
</dbReference>
<comment type="cofactor">
    <cofactor evidence="1">
        <name>[4Fe-4S] cluster</name>
        <dbReference type="ChEBI" id="CHEBI:49883"/>
    </cofactor>
</comment>
<dbReference type="InterPro" id="IPR007197">
    <property type="entry name" value="rSAM"/>
</dbReference>
<dbReference type="InterPro" id="IPR013917">
    <property type="entry name" value="tRNA_wybutosine-synth"/>
</dbReference>
<dbReference type="Proteomes" id="UP000092716">
    <property type="component" value="Chromosome 10"/>
</dbReference>
<evidence type="ECO:0000313" key="17">
    <source>
        <dbReference type="EMBL" id="ANQ08770.1"/>
    </source>
</evidence>
<keyword evidence="7" id="KW-0819">tRNA processing</keyword>
<comment type="similarity">
    <text evidence="3">Belongs to the TYW1 family.</text>
</comment>
<dbReference type="InterPro" id="IPR008254">
    <property type="entry name" value="Flavodoxin/NO_synth"/>
</dbReference>
<dbReference type="KEGG" id="pcot:PCOAH_00029110"/>
<evidence type="ECO:0000259" key="16">
    <source>
        <dbReference type="PROSITE" id="PS51918"/>
    </source>
</evidence>
<evidence type="ECO:0000256" key="7">
    <source>
        <dbReference type="ARBA" id="ARBA00022694"/>
    </source>
</evidence>
<evidence type="ECO:0000256" key="2">
    <source>
        <dbReference type="ARBA" id="ARBA00004797"/>
    </source>
</evidence>
<protein>
    <recommendedName>
        <fullName evidence="4">tRNA 4-demethylwyosine synthase (AdoMet-dependent)</fullName>
        <ecNumber evidence="4">4.1.3.44</ecNumber>
    </recommendedName>
</protein>
<evidence type="ECO:0000256" key="6">
    <source>
        <dbReference type="ARBA" id="ARBA00022691"/>
    </source>
</evidence>
<reference evidence="18" key="1">
    <citation type="submission" date="2016-06" db="EMBL/GenBank/DDBJ databases">
        <title>First high quality genome sequence of Plasmodium coatneyi using continuous long reads from single molecule, real-time sequencing.</title>
        <authorList>
            <person name="Chien J.-T."/>
            <person name="Pakala S.B."/>
            <person name="Geraldo J.A."/>
            <person name="Lapp S.A."/>
            <person name="Barnwell J.W."/>
            <person name="Kissinger J.C."/>
            <person name="Galinski M.R."/>
            <person name="Humphrey J.C."/>
        </authorList>
    </citation>
    <scope>NUCLEOTIDE SEQUENCE [LARGE SCALE GENOMIC DNA]</scope>
    <source>
        <strain evidence="18">Hackeri</strain>
    </source>
</reference>
<dbReference type="InterPro" id="IPR034556">
    <property type="entry name" value="tRNA_wybutosine-synthase"/>
</dbReference>
<evidence type="ECO:0000256" key="8">
    <source>
        <dbReference type="ARBA" id="ARBA00022723"/>
    </source>
</evidence>
<dbReference type="VEuPathDB" id="PlasmoDB:PCOAH_00029110"/>
<dbReference type="SFLD" id="SFLDF00284">
    <property type="entry name" value="tRNA_wybutosine-synthesizing"/>
    <property type="match status" value="1"/>
</dbReference>
<feature type="domain" description="Flavodoxin-like" evidence="15">
    <location>
        <begin position="137"/>
        <end position="293"/>
    </location>
</feature>
<dbReference type="RefSeq" id="XP_019915465.1">
    <property type="nucleotide sequence ID" value="XM_020059713.1"/>
</dbReference>
<keyword evidence="10" id="KW-0408">Iron</keyword>
<dbReference type="PROSITE" id="PS50902">
    <property type="entry name" value="FLAVODOXIN_LIKE"/>
    <property type="match status" value="1"/>
</dbReference>
<dbReference type="OrthoDB" id="271553at2759"/>
<keyword evidence="5" id="KW-0004">4Fe-4S</keyword>
<comment type="catalytic activity">
    <reaction evidence="13">
        <text>N(1)-methylguanosine(37) in tRNA(Phe) + pyruvate + S-adenosyl-L-methionine = 4-demethylwyosine(37) in tRNA(Phe) + 5'-deoxyadenosine + L-methionine + CO2 + H2O</text>
        <dbReference type="Rhea" id="RHEA:36347"/>
        <dbReference type="Rhea" id="RHEA-COMP:10164"/>
        <dbReference type="Rhea" id="RHEA-COMP:10165"/>
        <dbReference type="ChEBI" id="CHEBI:15361"/>
        <dbReference type="ChEBI" id="CHEBI:15377"/>
        <dbReference type="ChEBI" id="CHEBI:16526"/>
        <dbReference type="ChEBI" id="CHEBI:17319"/>
        <dbReference type="ChEBI" id="CHEBI:57844"/>
        <dbReference type="ChEBI" id="CHEBI:59789"/>
        <dbReference type="ChEBI" id="CHEBI:64315"/>
        <dbReference type="ChEBI" id="CHEBI:73542"/>
        <dbReference type="EC" id="4.1.3.44"/>
    </reaction>
</comment>
<gene>
    <name evidence="17" type="ORF">PCOAH_00029110</name>
</gene>
<keyword evidence="12" id="KW-0456">Lyase</keyword>
<dbReference type="Pfam" id="PF00258">
    <property type="entry name" value="Flavodoxin_1"/>
    <property type="match status" value="1"/>
</dbReference>
<evidence type="ECO:0000256" key="13">
    <source>
        <dbReference type="ARBA" id="ARBA00049466"/>
    </source>
</evidence>
<accession>A0A1B1E1D2</accession>
<evidence type="ECO:0000256" key="14">
    <source>
        <dbReference type="SAM" id="MobiDB-lite"/>
    </source>
</evidence>
<feature type="compositionally biased region" description="Basic and acidic residues" evidence="14">
    <location>
        <begin position="431"/>
        <end position="441"/>
    </location>
</feature>
<dbReference type="GO" id="GO:0010181">
    <property type="term" value="F:FMN binding"/>
    <property type="evidence" value="ECO:0007669"/>
    <property type="project" value="InterPro"/>
</dbReference>
<dbReference type="PANTHER" id="PTHR13930:SF0">
    <property type="entry name" value="S-ADENOSYL-L-METHIONINE-DEPENDENT TRNA 4-DEMETHYLWYOSINE SYNTHASE TYW1-RELATED"/>
    <property type="match status" value="1"/>
</dbReference>
<dbReference type="Pfam" id="PF04055">
    <property type="entry name" value="Radical_SAM"/>
    <property type="match status" value="1"/>
</dbReference>
<dbReference type="PANTHER" id="PTHR13930">
    <property type="entry name" value="S-ADENOSYL-L-METHIONINE-DEPENDENT TRNA 4-DEMETHYLWYOSINE SYNTHASE"/>
    <property type="match status" value="1"/>
</dbReference>
<dbReference type="InterPro" id="IPR029039">
    <property type="entry name" value="Flavoprotein-like_sf"/>
</dbReference>
<dbReference type="GO" id="GO:0046872">
    <property type="term" value="F:metal ion binding"/>
    <property type="evidence" value="ECO:0007669"/>
    <property type="project" value="UniProtKB-KW"/>
</dbReference>
<keyword evidence="6" id="KW-0949">S-adenosyl-L-methionine</keyword>
<dbReference type="Pfam" id="PF08608">
    <property type="entry name" value="Wyosine_form"/>
    <property type="match status" value="1"/>
</dbReference>
<feature type="region of interest" description="Disordered" evidence="14">
    <location>
        <begin position="834"/>
        <end position="853"/>
    </location>
</feature>
<dbReference type="EC" id="4.1.3.44" evidence="4"/>
<evidence type="ECO:0000256" key="9">
    <source>
        <dbReference type="ARBA" id="ARBA00022741"/>
    </source>
</evidence>
<evidence type="ECO:0000256" key="10">
    <source>
        <dbReference type="ARBA" id="ARBA00023004"/>
    </source>
</evidence>
<organism evidence="17 18">
    <name type="scientific">Plasmodium coatneyi</name>
    <dbReference type="NCBI Taxonomy" id="208452"/>
    <lineage>
        <taxon>Eukaryota</taxon>
        <taxon>Sar</taxon>
        <taxon>Alveolata</taxon>
        <taxon>Apicomplexa</taxon>
        <taxon>Aconoidasida</taxon>
        <taxon>Haemosporida</taxon>
        <taxon>Plasmodiidae</taxon>
        <taxon>Plasmodium</taxon>
    </lineage>
</organism>
<dbReference type="GeneID" id="30909642"/>
<keyword evidence="8" id="KW-0479">Metal-binding</keyword>
<dbReference type="CDD" id="cd01335">
    <property type="entry name" value="Radical_SAM"/>
    <property type="match status" value="1"/>
</dbReference>
<dbReference type="InterPro" id="IPR013785">
    <property type="entry name" value="Aldolase_TIM"/>
</dbReference>
<evidence type="ECO:0000256" key="3">
    <source>
        <dbReference type="ARBA" id="ARBA00010115"/>
    </source>
</evidence>
<sequence length="853" mass="98935">MVKMDEAKKRRNLLQTIFEQHAVRKKKKAKINLRIVYGSEGSNSYKKAKGFLNEFIQFFKDIENICNEVNRIVTEEGGSHHIFNGRKNELYHGDDNRLVKYFKEYSELLQRKNEQSGRNGKKDSFKTERVNAAHEALQEFQEKEKKCSDKFVNYLDCCISNNVCTVNFDFVNGNEFNDYTFFERTSEYDLNVMVLFVSTASNGSFPRNCYKFEQLLEDLFNDFRVEKDFLKNIFYTCIGFGNKQYGSTHFCAPVKKCDKYLTSLGAQKLFRTLKLCDEENNEETFLLWKCSLFKTISLGFLFYCFNFPQLGSFMPYADRKIYNSLQHYCFFFCAKGENRKGRDENFRVGSRTDVASIEVPYQGGQHNHVTVQKRESPQAVDPPIEDTLKVDPPTNASCSTCGEGTHNGCTPPNGDEWEEVPTAQSSDDEMVEKSPHSYGIKKREDVKASTSLCSSGDELEDLIPDKPKDMLTSNQRNKLTKEGYKIIGSHSAVKLCRWTKSHLRGRGGCYKHTFYGINSYQCMEATPSLACANKCVFCWRHHKNPVGTHWKWNKDDAEMIVNEALKKHKGMIKELKGAHGVVKERFDEAANVRHCALSLVGEPIMYPDINKLIDELHSKNVSTFLVTNAQFPNELQKLHKVTQLYLSIDAPNEEALKNIDRPLFKDFWDRYIRCIKILKKRKERTVFRFTLVKEYNMMSEEILSYSKLVEYGYPDFIEIKAVTYCGSSDGYQLTMKNIPWHEEVYQFAYSLIHSNGYLSDSYEIACEHRHSCSILIAKKEFKINDKWHTWIDYEKFQFLVRQNKDFTAADYCAETPSWAVMGAEERGFNPCDERVYTKGKNKNKPPLTENTSQ</sequence>
<dbReference type="SUPFAM" id="SSF52218">
    <property type="entry name" value="Flavoproteins"/>
    <property type="match status" value="1"/>
</dbReference>
<dbReference type="PROSITE" id="PS51918">
    <property type="entry name" value="RADICAL_SAM"/>
    <property type="match status" value="1"/>
</dbReference>
<evidence type="ECO:0000256" key="12">
    <source>
        <dbReference type="ARBA" id="ARBA00023239"/>
    </source>
</evidence>
<evidence type="ECO:0000256" key="5">
    <source>
        <dbReference type="ARBA" id="ARBA00022485"/>
    </source>
</evidence>
<dbReference type="GO" id="GO:0031591">
    <property type="term" value="P:wybutosine biosynthetic process"/>
    <property type="evidence" value="ECO:0007669"/>
    <property type="project" value="TreeGrafter"/>
</dbReference>
<keyword evidence="18" id="KW-1185">Reference proteome</keyword>
<dbReference type="UniPathway" id="UPA00375"/>
<dbReference type="AlphaFoldDB" id="A0A1B1E1D2"/>
<dbReference type="Gene3D" id="3.40.50.360">
    <property type="match status" value="1"/>
</dbReference>